<keyword evidence="2" id="KW-1185">Reference proteome</keyword>
<evidence type="ECO:0000313" key="2">
    <source>
        <dbReference type="Proteomes" id="UP000814033"/>
    </source>
</evidence>
<dbReference type="EMBL" id="MU276491">
    <property type="protein sequence ID" value="KAI0038475.1"/>
    <property type="molecule type" value="Genomic_DNA"/>
</dbReference>
<organism evidence="1 2">
    <name type="scientific">Auriscalpium vulgare</name>
    <dbReference type="NCBI Taxonomy" id="40419"/>
    <lineage>
        <taxon>Eukaryota</taxon>
        <taxon>Fungi</taxon>
        <taxon>Dikarya</taxon>
        <taxon>Basidiomycota</taxon>
        <taxon>Agaricomycotina</taxon>
        <taxon>Agaricomycetes</taxon>
        <taxon>Russulales</taxon>
        <taxon>Auriscalpiaceae</taxon>
        <taxon>Auriscalpium</taxon>
    </lineage>
</organism>
<comment type="caution">
    <text evidence="1">The sequence shown here is derived from an EMBL/GenBank/DDBJ whole genome shotgun (WGS) entry which is preliminary data.</text>
</comment>
<gene>
    <name evidence="1" type="ORF">FA95DRAFT_1217047</name>
</gene>
<dbReference type="Proteomes" id="UP000814033">
    <property type="component" value="Unassembled WGS sequence"/>
</dbReference>
<reference evidence="1" key="1">
    <citation type="submission" date="2021-02" db="EMBL/GenBank/DDBJ databases">
        <authorList>
            <consortium name="DOE Joint Genome Institute"/>
            <person name="Ahrendt S."/>
            <person name="Looney B.P."/>
            <person name="Miyauchi S."/>
            <person name="Morin E."/>
            <person name="Drula E."/>
            <person name="Courty P.E."/>
            <person name="Chicoki N."/>
            <person name="Fauchery L."/>
            <person name="Kohler A."/>
            <person name="Kuo A."/>
            <person name="Labutti K."/>
            <person name="Pangilinan J."/>
            <person name="Lipzen A."/>
            <person name="Riley R."/>
            <person name="Andreopoulos W."/>
            <person name="He G."/>
            <person name="Johnson J."/>
            <person name="Barry K.W."/>
            <person name="Grigoriev I.V."/>
            <person name="Nagy L."/>
            <person name="Hibbett D."/>
            <person name="Henrissat B."/>
            <person name="Matheny P.B."/>
            <person name="Labbe J."/>
            <person name="Martin F."/>
        </authorList>
    </citation>
    <scope>NUCLEOTIDE SEQUENCE</scope>
    <source>
        <strain evidence="1">FP105234-sp</strain>
    </source>
</reference>
<accession>A0ACB8R3Z5</accession>
<protein>
    <submittedName>
        <fullName evidence="1">Uncharacterized protein</fullName>
    </submittedName>
</protein>
<reference evidence="1" key="2">
    <citation type="journal article" date="2022" name="New Phytol.">
        <title>Evolutionary transition to the ectomycorrhizal habit in the genomes of a hyperdiverse lineage of mushroom-forming fungi.</title>
        <authorList>
            <person name="Looney B."/>
            <person name="Miyauchi S."/>
            <person name="Morin E."/>
            <person name="Drula E."/>
            <person name="Courty P.E."/>
            <person name="Kohler A."/>
            <person name="Kuo A."/>
            <person name="LaButti K."/>
            <person name="Pangilinan J."/>
            <person name="Lipzen A."/>
            <person name="Riley R."/>
            <person name="Andreopoulos W."/>
            <person name="He G."/>
            <person name="Johnson J."/>
            <person name="Nolan M."/>
            <person name="Tritt A."/>
            <person name="Barry K.W."/>
            <person name="Grigoriev I.V."/>
            <person name="Nagy L.G."/>
            <person name="Hibbett D."/>
            <person name="Henrissat B."/>
            <person name="Matheny P.B."/>
            <person name="Labbe J."/>
            <person name="Martin F.M."/>
        </authorList>
    </citation>
    <scope>NUCLEOTIDE SEQUENCE</scope>
    <source>
        <strain evidence="1">FP105234-sp</strain>
    </source>
</reference>
<sequence length="84" mass="9366">MTKSLRSGPCPFSRFGVRARMAQQLPRWPFLQGNFHHDGQLVLMSITFPLHQAPTATRCAPPVPSSRSELVANCTRCKTSTPTR</sequence>
<evidence type="ECO:0000313" key="1">
    <source>
        <dbReference type="EMBL" id="KAI0038475.1"/>
    </source>
</evidence>
<name>A0ACB8R3Z5_9AGAM</name>
<proteinExistence type="predicted"/>